<comment type="caution">
    <text evidence="1">The sequence shown here is derived from an EMBL/GenBank/DDBJ whole genome shotgun (WGS) entry which is preliminary data.</text>
</comment>
<reference evidence="2" key="1">
    <citation type="journal article" date="2019" name="Int. J. Syst. Evol. Microbiol.">
        <title>The Global Catalogue of Microorganisms (GCM) 10K type strain sequencing project: providing services to taxonomists for standard genome sequencing and annotation.</title>
        <authorList>
            <consortium name="The Broad Institute Genomics Platform"/>
            <consortium name="The Broad Institute Genome Sequencing Center for Infectious Disease"/>
            <person name="Wu L."/>
            <person name="Ma J."/>
        </authorList>
    </citation>
    <scope>NUCLEOTIDE SEQUENCE [LARGE SCALE GENOMIC DNA]</scope>
    <source>
        <strain evidence="2">CGMCC 1.15407</strain>
    </source>
</reference>
<dbReference type="Proteomes" id="UP000647339">
    <property type="component" value="Unassembled WGS sequence"/>
</dbReference>
<dbReference type="EMBL" id="BMIU01000032">
    <property type="protein sequence ID" value="GGF49579.1"/>
    <property type="molecule type" value="Genomic_DNA"/>
</dbReference>
<accession>A0ABQ1VAN8</accession>
<evidence type="ECO:0008006" key="3">
    <source>
        <dbReference type="Google" id="ProtNLM"/>
    </source>
</evidence>
<proteinExistence type="predicted"/>
<dbReference type="Gene3D" id="3.10.450.620">
    <property type="entry name" value="JHP933, nucleotidyltransferase-like core domain"/>
    <property type="match status" value="1"/>
</dbReference>
<evidence type="ECO:0000313" key="1">
    <source>
        <dbReference type="EMBL" id="GGF49579.1"/>
    </source>
</evidence>
<protein>
    <recommendedName>
        <fullName evidence="3">Nucleotidyl transferase AbiEii/AbiGii toxin family protein</fullName>
    </recommendedName>
</protein>
<organism evidence="1 2">
    <name type="scientific">Echinicola rosea</name>
    <dbReference type="NCBI Taxonomy" id="1807691"/>
    <lineage>
        <taxon>Bacteria</taxon>
        <taxon>Pseudomonadati</taxon>
        <taxon>Bacteroidota</taxon>
        <taxon>Cytophagia</taxon>
        <taxon>Cytophagales</taxon>
        <taxon>Cyclobacteriaceae</taxon>
        <taxon>Echinicola</taxon>
    </lineage>
</organism>
<keyword evidence="2" id="KW-1185">Reference proteome</keyword>
<sequence length="260" mass="30874">MLSLEEIRPYYPVSLQGYERFMIREYLQYKILEIIFDSSFENKLAFLGGTCLRIVHGNNRFSEDLDFDNFNLSMEDFNAITEIVKNELERLGYEVEMRNVQKGAYHCYIRFPELLYKEGLSNHKEEKILIQLDTEPHDFDYQPEQPLLNKFDVFTQINATPKDLLLAQKFYAVINRKRNKGRDFFDIVFLLGQGETPNYQYLYTKIGVQTPDELRKRILEKCTQLDMKKMAADVSPFLFDQKDEKKVVLFSKYMEQVKLA</sequence>
<dbReference type="Pfam" id="PF08843">
    <property type="entry name" value="AbiEii"/>
    <property type="match status" value="1"/>
</dbReference>
<evidence type="ECO:0000313" key="2">
    <source>
        <dbReference type="Proteomes" id="UP000647339"/>
    </source>
</evidence>
<gene>
    <name evidence="1" type="ORF">GCM10011339_42720</name>
</gene>
<name>A0ABQ1VAN8_9BACT</name>
<dbReference type="InterPro" id="IPR014942">
    <property type="entry name" value="AbiEii"/>
</dbReference>
<dbReference type="RefSeq" id="WP_137402328.1">
    <property type="nucleotide sequence ID" value="NZ_BMIU01000032.1"/>
</dbReference>